<proteinExistence type="inferred from homology"/>
<dbReference type="SMART" id="SM00129">
    <property type="entry name" value="KISc"/>
    <property type="match status" value="1"/>
</dbReference>
<evidence type="ECO:0000256" key="5">
    <source>
        <dbReference type="ARBA" id="ARBA00022840"/>
    </source>
</evidence>
<keyword evidence="7" id="KW-0206">Cytoskeleton</keyword>
<evidence type="ECO:0000256" key="7">
    <source>
        <dbReference type="ARBA" id="ARBA00023212"/>
    </source>
</evidence>
<comment type="subcellular location">
    <subcellularLocation>
        <location evidence="1">Cytoplasm</location>
        <location evidence="1">Cytoskeleton</location>
    </subcellularLocation>
</comment>
<keyword evidence="12" id="KW-1185">Reference proteome</keyword>
<feature type="binding site" evidence="8">
    <location>
        <begin position="28"/>
        <end position="35"/>
    </location>
    <ligand>
        <name>ATP</name>
        <dbReference type="ChEBI" id="CHEBI:30616"/>
    </ligand>
</feature>
<reference evidence="11 12" key="1">
    <citation type="submission" date="2022-01" db="EMBL/GenBank/DDBJ databases">
        <title>A chromosomal length assembly of Cordylochernes scorpioides.</title>
        <authorList>
            <person name="Zeh D."/>
            <person name="Zeh J."/>
        </authorList>
    </citation>
    <scope>NUCLEOTIDE SEQUENCE [LARGE SCALE GENOMIC DNA]</scope>
    <source>
        <strain evidence="11">IN4F17</strain>
        <tissue evidence="11">Whole Body</tissue>
    </source>
</reference>
<keyword evidence="3 9" id="KW-0493">Microtubule</keyword>
<evidence type="ECO:0000256" key="3">
    <source>
        <dbReference type="ARBA" id="ARBA00022701"/>
    </source>
</evidence>
<evidence type="ECO:0000256" key="1">
    <source>
        <dbReference type="ARBA" id="ARBA00004245"/>
    </source>
</evidence>
<dbReference type="PRINTS" id="PR00380">
    <property type="entry name" value="KINESINHEAVY"/>
</dbReference>
<dbReference type="Gene3D" id="3.40.850.10">
    <property type="entry name" value="Kinesin motor domain"/>
    <property type="match status" value="1"/>
</dbReference>
<evidence type="ECO:0000256" key="9">
    <source>
        <dbReference type="RuleBase" id="RU000394"/>
    </source>
</evidence>
<sequence length="297" mass="33268">MWWQVFEEISQLVQSVLDGYNVCIFAYGQTGSGKTFTMEGPSTLHYGDEESPARGMISRSVMQIFQSIEELAGKGWEYTLDASFLEIYNETIRDLLASPNSQAKCDIKMVQGRKDEVYVTNLTHVTITSQDQVPELLHKAHKNRAVAATNCNEHSSRSHSVFRLKLTGSNQLTGENCEATLNLIDLAGSERLKSSNAEGDRLKETKNINKSLSNLGNVIMALAQKDAHVPYRNSKLTHLLMNSLGGNSKTLMFVNISPLEKYFGETLNSLRFATKLFDDQQWPKVSSFTNLIYQTVP</sequence>
<keyword evidence="6 8" id="KW-0505">Motor protein</keyword>
<feature type="domain" description="Kinesin motor" evidence="10">
    <location>
        <begin position="1"/>
        <end position="279"/>
    </location>
</feature>
<dbReference type="PROSITE" id="PS50067">
    <property type="entry name" value="KINESIN_MOTOR_2"/>
    <property type="match status" value="1"/>
</dbReference>
<dbReference type="PROSITE" id="PS00411">
    <property type="entry name" value="KINESIN_MOTOR_1"/>
    <property type="match status" value="1"/>
</dbReference>
<evidence type="ECO:0000256" key="8">
    <source>
        <dbReference type="PROSITE-ProRule" id="PRU00283"/>
    </source>
</evidence>
<dbReference type="SUPFAM" id="SSF52540">
    <property type="entry name" value="P-loop containing nucleoside triphosphate hydrolases"/>
    <property type="match status" value="1"/>
</dbReference>
<dbReference type="InterPro" id="IPR019821">
    <property type="entry name" value="Kinesin_motor_CS"/>
</dbReference>
<dbReference type="EMBL" id="CP092880">
    <property type="protein sequence ID" value="UYV80295.1"/>
    <property type="molecule type" value="Genomic_DNA"/>
</dbReference>
<evidence type="ECO:0000313" key="12">
    <source>
        <dbReference type="Proteomes" id="UP001235939"/>
    </source>
</evidence>
<evidence type="ECO:0000313" key="11">
    <source>
        <dbReference type="EMBL" id="UYV80295.1"/>
    </source>
</evidence>
<keyword evidence="5 8" id="KW-0067">ATP-binding</keyword>
<keyword evidence="7" id="KW-0963">Cytoplasm</keyword>
<evidence type="ECO:0000256" key="2">
    <source>
        <dbReference type="ARBA" id="ARBA00010899"/>
    </source>
</evidence>
<dbReference type="InterPro" id="IPR027640">
    <property type="entry name" value="Kinesin-like_fam"/>
</dbReference>
<dbReference type="InterPro" id="IPR036961">
    <property type="entry name" value="Kinesin_motor_dom_sf"/>
</dbReference>
<name>A0ABY6LLA6_9ARAC</name>
<evidence type="ECO:0000256" key="4">
    <source>
        <dbReference type="ARBA" id="ARBA00022741"/>
    </source>
</evidence>
<dbReference type="PANTHER" id="PTHR47972:SF45">
    <property type="entry name" value="PROTEIN CLARET SEGREGATIONAL"/>
    <property type="match status" value="1"/>
</dbReference>
<comment type="similarity">
    <text evidence="2">Belongs to the TRAFAC class myosin-kinesin ATPase superfamily. Kinesin family. KIN-14 subfamily.</text>
</comment>
<protein>
    <recommendedName>
        <fullName evidence="9">Kinesin-like protein</fullName>
    </recommendedName>
</protein>
<evidence type="ECO:0000259" key="10">
    <source>
        <dbReference type="PROSITE" id="PS50067"/>
    </source>
</evidence>
<dbReference type="Pfam" id="PF00225">
    <property type="entry name" value="Kinesin"/>
    <property type="match status" value="1"/>
</dbReference>
<accession>A0ABY6LLA6</accession>
<gene>
    <name evidence="11" type="ORF">LAZ67_18002336</name>
</gene>
<dbReference type="InterPro" id="IPR027417">
    <property type="entry name" value="P-loop_NTPase"/>
</dbReference>
<keyword evidence="4 8" id="KW-0547">Nucleotide-binding</keyword>
<dbReference type="PANTHER" id="PTHR47972">
    <property type="entry name" value="KINESIN-LIKE PROTEIN KLP-3"/>
    <property type="match status" value="1"/>
</dbReference>
<evidence type="ECO:0000256" key="6">
    <source>
        <dbReference type="ARBA" id="ARBA00023175"/>
    </source>
</evidence>
<dbReference type="Proteomes" id="UP001235939">
    <property type="component" value="Chromosome 18"/>
</dbReference>
<dbReference type="InterPro" id="IPR001752">
    <property type="entry name" value="Kinesin_motor_dom"/>
</dbReference>
<organism evidence="11 12">
    <name type="scientific">Cordylochernes scorpioides</name>
    <dbReference type="NCBI Taxonomy" id="51811"/>
    <lineage>
        <taxon>Eukaryota</taxon>
        <taxon>Metazoa</taxon>
        <taxon>Ecdysozoa</taxon>
        <taxon>Arthropoda</taxon>
        <taxon>Chelicerata</taxon>
        <taxon>Arachnida</taxon>
        <taxon>Pseudoscorpiones</taxon>
        <taxon>Cheliferoidea</taxon>
        <taxon>Chernetidae</taxon>
        <taxon>Cordylochernes</taxon>
    </lineage>
</organism>